<dbReference type="RefSeq" id="WP_147012999.1">
    <property type="nucleotide sequence ID" value="NZ_VORB01000002.1"/>
</dbReference>
<accession>A0A5C6VDZ6</accession>
<comment type="caution">
    <text evidence="9">The sequence shown here is derived from an EMBL/GenBank/DDBJ whole genome shotgun (WGS) entry which is preliminary data.</text>
</comment>
<dbReference type="Pfam" id="PF04029">
    <property type="entry name" value="2-ph_phosp"/>
    <property type="match status" value="1"/>
</dbReference>
<dbReference type="Proteomes" id="UP000321168">
    <property type="component" value="Unassembled WGS sequence"/>
</dbReference>
<evidence type="ECO:0000313" key="10">
    <source>
        <dbReference type="Proteomes" id="UP000321168"/>
    </source>
</evidence>
<dbReference type="PANTHER" id="PTHR37311:SF1">
    <property type="entry name" value="2-PHOSPHOSULFOLACTATE PHOSPHATASE-RELATED"/>
    <property type="match status" value="1"/>
</dbReference>
<sequence length="240" mass="26650">MADKPSVEVCFSPDRFDLYYQGQPIVVVIDVLRATTAMCVAFEYGVEKIIPVSSLEEAIEYQRMGFLVGAERNGKIVDGFDFGNSPTGFMTDKFNGKTIVLTTTNGTRAINTANKAETVIAAGFVNLDAVNQYLKEQQRDTLILCSGWKDRFNLEDTICGGAIVDYLVAEGSHISDHDSSVAAKYLYQSAKTNYFGFLKSSSHRRRLKKLNLQEDIKYSLTPNKTSVIPFLKEGELIKLG</sequence>
<comment type="catalytic activity">
    <reaction evidence="7 8">
        <text>(2R)-O-phospho-3-sulfolactate + H2O = (2R)-3-sulfolactate + phosphate</text>
        <dbReference type="Rhea" id="RHEA:23416"/>
        <dbReference type="ChEBI" id="CHEBI:15377"/>
        <dbReference type="ChEBI" id="CHEBI:15597"/>
        <dbReference type="ChEBI" id="CHEBI:43474"/>
        <dbReference type="ChEBI" id="CHEBI:58738"/>
        <dbReference type="EC" id="3.1.3.71"/>
    </reaction>
</comment>
<comment type="cofactor">
    <cofactor evidence="1 8">
        <name>Mg(2+)</name>
        <dbReference type="ChEBI" id="CHEBI:18420"/>
    </cofactor>
</comment>
<evidence type="ECO:0000256" key="4">
    <source>
        <dbReference type="ARBA" id="ARBA00021948"/>
    </source>
</evidence>
<dbReference type="GO" id="GO:0000287">
    <property type="term" value="F:magnesium ion binding"/>
    <property type="evidence" value="ECO:0007669"/>
    <property type="project" value="UniProtKB-UniRule"/>
</dbReference>
<evidence type="ECO:0000256" key="1">
    <source>
        <dbReference type="ARBA" id="ARBA00001946"/>
    </source>
</evidence>
<evidence type="ECO:0000256" key="3">
    <source>
        <dbReference type="ARBA" id="ARBA00012953"/>
    </source>
</evidence>
<dbReference type="SUPFAM" id="SSF142823">
    <property type="entry name" value="ComB-like"/>
    <property type="match status" value="1"/>
</dbReference>
<reference evidence="9 10" key="1">
    <citation type="submission" date="2019-08" db="EMBL/GenBank/DDBJ databases">
        <title>Genome of Luteibaculum oceani JCM 18817.</title>
        <authorList>
            <person name="Bowman J.P."/>
        </authorList>
    </citation>
    <scope>NUCLEOTIDE SEQUENCE [LARGE SCALE GENOMIC DNA]</scope>
    <source>
        <strain evidence="9 10">JCM 18817</strain>
    </source>
</reference>
<evidence type="ECO:0000256" key="8">
    <source>
        <dbReference type="HAMAP-Rule" id="MF_00490"/>
    </source>
</evidence>
<evidence type="ECO:0000256" key="5">
    <source>
        <dbReference type="ARBA" id="ARBA00022801"/>
    </source>
</evidence>
<dbReference type="OrthoDB" id="4913at2"/>
<dbReference type="HAMAP" id="MF_00490">
    <property type="entry name" value="ComB"/>
    <property type="match status" value="1"/>
</dbReference>
<gene>
    <name evidence="8" type="primary">comB</name>
    <name evidence="9" type="ORF">FRX97_02355</name>
</gene>
<evidence type="ECO:0000256" key="2">
    <source>
        <dbReference type="ARBA" id="ARBA00009997"/>
    </source>
</evidence>
<dbReference type="Gene3D" id="3.90.1560.10">
    <property type="entry name" value="ComB-like"/>
    <property type="match status" value="1"/>
</dbReference>
<name>A0A5C6VDZ6_9FLAO</name>
<comment type="similarity">
    <text evidence="2 8">Belongs to the ComB family.</text>
</comment>
<protein>
    <recommendedName>
        <fullName evidence="4 8">Probable 2-phosphosulfolactate phosphatase</fullName>
        <ecNumber evidence="3 8">3.1.3.71</ecNumber>
    </recommendedName>
</protein>
<dbReference type="FunFam" id="3.90.1560.10:FF:000001">
    <property type="entry name" value="Probable 2-phosphosulfolactate phosphatase"/>
    <property type="match status" value="1"/>
</dbReference>
<dbReference type="EMBL" id="VORB01000002">
    <property type="protein sequence ID" value="TXC81955.1"/>
    <property type="molecule type" value="Genomic_DNA"/>
</dbReference>
<dbReference type="InterPro" id="IPR005238">
    <property type="entry name" value="ComB-like"/>
</dbReference>
<dbReference type="EC" id="3.1.3.71" evidence="3 8"/>
<dbReference type="GO" id="GO:0050545">
    <property type="term" value="F:sulfopyruvate decarboxylase activity"/>
    <property type="evidence" value="ECO:0007669"/>
    <property type="project" value="TreeGrafter"/>
</dbReference>
<evidence type="ECO:0000256" key="7">
    <source>
        <dbReference type="ARBA" id="ARBA00033711"/>
    </source>
</evidence>
<keyword evidence="6 8" id="KW-0460">Magnesium</keyword>
<proteinExistence type="inferred from homology"/>
<organism evidence="9 10">
    <name type="scientific">Luteibaculum oceani</name>
    <dbReference type="NCBI Taxonomy" id="1294296"/>
    <lineage>
        <taxon>Bacteria</taxon>
        <taxon>Pseudomonadati</taxon>
        <taxon>Bacteroidota</taxon>
        <taxon>Flavobacteriia</taxon>
        <taxon>Flavobacteriales</taxon>
        <taxon>Luteibaculaceae</taxon>
        <taxon>Luteibaculum</taxon>
    </lineage>
</organism>
<evidence type="ECO:0000313" key="9">
    <source>
        <dbReference type="EMBL" id="TXC81955.1"/>
    </source>
</evidence>
<evidence type="ECO:0000256" key="6">
    <source>
        <dbReference type="ARBA" id="ARBA00022842"/>
    </source>
</evidence>
<dbReference type="InterPro" id="IPR036702">
    <property type="entry name" value="ComB-like_sf"/>
</dbReference>
<dbReference type="GO" id="GO:0050532">
    <property type="term" value="F:2-phosphosulfolactate phosphatase activity"/>
    <property type="evidence" value="ECO:0007669"/>
    <property type="project" value="UniProtKB-UniRule"/>
</dbReference>
<keyword evidence="10" id="KW-1185">Reference proteome</keyword>
<dbReference type="PANTHER" id="PTHR37311">
    <property type="entry name" value="2-PHOSPHOSULFOLACTATE PHOSPHATASE-RELATED"/>
    <property type="match status" value="1"/>
</dbReference>
<dbReference type="AlphaFoldDB" id="A0A5C6VDZ6"/>
<keyword evidence="5 8" id="KW-0378">Hydrolase</keyword>